<reference evidence="2 3" key="1">
    <citation type="submission" date="2024-09" db="EMBL/GenBank/DDBJ databases">
        <authorList>
            <person name="Sun Q."/>
            <person name="Mori K."/>
        </authorList>
    </citation>
    <scope>NUCLEOTIDE SEQUENCE [LARGE SCALE GENOMIC DNA]</scope>
    <source>
        <strain evidence="2 3">ATCC 51285</strain>
    </source>
</reference>
<dbReference type="RefSeq" id="WP_027313009.1">
    <property type="nucleotide sequence ID" value="NZ_JBHLZN010000001.1"/>
</dbReference>
<dbReference type="Gene3D" id="2.60.120.590">
    <property type="entry name" value="Alpha-ketoglutarate-dependent dioxygenase AlkB-like"/>
    <property type="match status" value="1"/>
</dbReference>
<dbReference type="PANTHER" id="PTHR31573:SF1">
    <property type="entry name" value="DNA OXIDATIVE DEMETHYLASE ALKBH2"/>
    <property type="match status" value="1"/>
</dbReference>
<keyword evidence="3" id="KW-1185">Reference proteome</keyword>
<dbReference type="Pfam" id="PF13532">
    <property type="entry name" value="2OG-FeII_Oxy_2"/>
    <property type="match status" value="1"/>
</dbReference>
<dbReference type="InterPro" id="IPR027450">
    <property type="entry name" value="AlkB-like"/>
</dbReference>
<evidence type="ECO:0000313" key="2">
    <source>
        <dbReference type="EMBL" id="MFB9885428.1"/>
    </source>
</evidence>
<organism evidence="2 3">
    <name type="scientific">Balneatrix alpica</name>
    <dbReference type="NCBI Taxonomy" id="75684"/>
    <lineage>
        <taxon>Bacteria</taxon>
        <taxon>Pseudomonadati</taxon>
        <taxon>Pseudomonadota</taxon>
        <taxon>Gammaproteobacteria</taxon>
        <taxon>Oceanospirillales</taxon>
        <taxon>Balneatrichaceae</taxon>
        <taxon>Balneatrix</taxon>
    </lineage>
</organism>
<protein>
    <submittedName>
        <fullName evidence="2">Alpha-ketoglutarate-dependent dioxygenase AlkB</fullName>
    </submittedName>
</protein>
<dbReference type="InterPro" id="IPR005123">
    <property type="entry name" value="Oxoglu/Fe-dep_dioxygenase_dom"/>
</dbReference>
<dbReference type="Proteomes" id="UP001589628">
    <property type="component" value="Unassembled WGS sequence"/>
</dbReference>
<evidence type="ECO:0000259" key="1">
    <source>
        <dbReference type="PROSITE" id="PS51471"/>
    </source>
</evidence>
<keyword evidence="2" id="KW-0560">Oxidoreductase</keyword>
<dbReference type="PANTHER" id="PTHR31573">
    <property type="entry name" value="ALPHA-KETOGLUTARATE-DEPENDENT DIOXYGENASE ALKB HOMOLOG 2"/>
    <property type="match status" value="1"/>
</dbReference>
<dbReference type="SUPFAM" id="SSF51197">
    <property type="entry name" value="Clavaminate synthase-like"/>
    <property type="match status" value="1"/>
</dbReference>
<dbReference type="InterPro" id="IPR032852">
    <property type="entry name" value="ALKBH2"/>
</dbReference>
<comment type="caution">
    <text evidence="2">The sequence shown here is derived from an EMBL/GenBank/DDBJ whole genome shotgun (WGS) entry which is preliminary data.</text>
</comment>
<feature type="domain" description="Fe2OG dioxygenase" evidence="1">
    <location>
        <begin position="89"/>
        <end position="187"/>
    </location>
</feature>
<dbReference type="EMBL" id="JBHLZN010000001">
    <property type="protein sequence ID" value="MFB9885428.1"/>
    <property type="molecule type" value="Genomic_DNA"/>
</dbReference>
<dbReference type="InterPro" id="IPR037151">
    <property type="entry name" value="AlkB-like_sf"/>
</dbReference>
<gene>
    <name evidence="2" type="ORF">ACFFLH_03245</name>
</gene>
<dbReference type="PROSITE" id="PS51471">
    <property type="entry name" value="FE2OG_OXY"/>
    <property type="match status" value="1"/>
</dbReference>
<dbReference type="GO" id="GO:0051213">
    <property type="term" value="F:dioxygenase activity"/>
    <property type="evidence" value="ECO:0007669"/>
    <property type="project" value="UniProtKB-KW"/>
</dbReference>
<evidence type="ECO:0000313" key="3">
    <source>
        <dbReference type="Proteomes" id="UP001589628"/>
    </source>
</evidence>
<name>A0ABV5Z820_9GAMM</name>
<proteinExistence type="predicted"/>
<keyword evidence="2" id="KW-0223">Dioxygenase</keyword>
<accession>A0ABV5Z820</accession>
<sequence length="197" mass="22740">MRSVEQDFAYQPGFLSPVQSQTLLKALLQAPIWNQPSIQVFGHWHPIPRLQAWMGDVHYRYAGLTLPPTPWHPQVQQLREHLSTHLQQPFNSVLLNLYRSGQDKMGWHADDEPELDRTAAIASISLGAMRAFHLRHQGHSRSHSKIWLEDGSLLIMRPGSQQHWQHALPASRRCQAPRINLTFRHINICPPHHKDLP</sequence>